<dbReference type="Proteomes" id="UP001500975">
    <property type="component" value="Unassembled WGS sequence"/>
</dbReference>
<dbReference type="InterPro" id="IPR051416">
    <property type="entry name" value="phD-YefM_TA_antitoxins"/>
</dbReference>
<dbReference type="NCBIfam" id="TIGR01552">
    <property type="entry name" value="phd_fam"/>
    <property type="match status" value="1"/>
</dbReference>
<reference evidence="4" key="1">
    <citation type="journal article" date="2019" name="Int. J. Syst. Evol. Microbiol.">
        <title>The Global Catalogue of Microorganisms (GCM) 10K type strain sequencing project: providing services to taxonomists for standard genome sequencing and annotation.</title>
        <authorList>
            <consortium name="The Broad Institute Genomics Platform"/>
            <consortium name="The Broad Institute Genome Sequencing Center for Infectious Disease"/>
            <person name="Wu L."/>
            <person name="Ma J."/>
        </authorList>
    </citation>
    <scope>NUCLEOTIDE SEQUENCE [LARGE SCALE GENOMIC DNA]</scope>
    <source>
        <strain evidence="4">JCM 17804</strain>
    </source>
</reference>
<dbReference type="InterPro" id="IPR036165">
    <property type="entry name" value="YefM-like_sf"/>
</dbReference>
<gene>
    <name evidence="3" type="ORF">GCM10023165_39730</name>
</gene>
<evidence type="ECO:0000256" key="1">
    <source>
        <dbReference type="ARBA" id="ARBA00009981"/>
    </source>
</evidence>
<comment type="function">
    <text evidence="2">Antitoxin component of a type II toxin-antitoxin (TA) system.</text>
</comment>
<dbReference type="SUPFAM" id="SSF143120">
    <property type="entry name" value="YefM-like"/>
    <property type="match status" value="1"/>
</dbReference>
<dbReference type="EMBL" id="BAABGJ010000075">
    <property type="protein sequence ID" value="GAA4351482.1"/>
    <property type="molecule type" value="Genomic_DNA"/>
</dbReference>
<accession>A0ABP8I4Y8</accession>
<dbReference type="PANTHER" id="PTHR35377">
    <property type="entry name" value="ANTITOXIN VAPB49-RELATED-RELATED"/>
    <property type="match status" value="1"/>
</dbReference>
<protein>
    <recommendedName>
        <fullName evidence="2">Antitoxin</fullName>
    </recommendedName>
</protein>
<comment type="similarity">
    <text evidence="1 2">Belongs to the phD/YefM antitoxin family.</text>
</comment>
<dbReference type="Pfam" id="PF02604">
    <property type="entry name" value="PhdYeFM_antitox"/>
    <property type="match status" value="1"/>
</dbReference>
<comment type="caution">
    <text evidence="3">The sequence shown here is derived from an EMBL/GenBank/DDBJ whole genome shotgun (WGS) entry which is preliminary data.</text>
</comment>
<evidence type="ECO:0000256" key="2">
    <source>
        <dbReference type="RuleBase" id="RU362080"/>
    </source>
</evidence>
<dbReference type="Gene3D" id="3.40.1620.10">
    <property type="entry name" value="YefM-like domain"/>
    <property type="match status" value="1"/>
</dbReference>
<evidence type="ECO:0000313" key="3">
    <source>
        <dbReference type="EMBL" id="GAA4351482.1"/>
    </source>
</evidence>
<evidence type="ECO:0000313" key="4">
    <source>
        <dbReference type="Proteomes" id="UP001500975"/>
    </source>
</evidence>
<proteinExistence type="inferred from homology"/>
<sequence>MQSVGLFEAKTHLSEYVARAEAGEEVIIMRHNKPVAKIVPLEGGVQPAVKPRPFVQRTFSLGEVDPAVDLTRLNKLAGELEDEELITKLREDR</sequence>
<organism evidence="3 4">
    <name type="scientific">Variovorax defluvii</name>
    <dbReference type="NCBI Taxonomy" id="913761"/>
    <lineage>
        <taxon>Bacteria</taxon>
        <taxon>Pseudomonadati</taxon>
        <taxon>Pseudomonadota</taxon>
        <taxon>Betaproteobacteria</taxon>
        <taxon>Burkholderiales</taxon>
        <taxon>Comamonadaceae</taxon>
        <taxon>Variovorax</taxon>
    </lineage>
</organism>
<name>A0ABP8I4Y8_9BURK</name>
<dbReference type="RefSeq" id="WP_345540077.1">
    <property type="nucleotide sequence ID" value="NZ_BAABGJ010000075.1"/>
</dbReference>
<dbReference type="InterPro" id="IPR006442">
    <property type="entry name" value="Antitoxin_Phd/YefM"/>
</dbReference>
<keyword evidence="4" id="KW-1185">Reference proteome</keyword>